<dbReference type="InterPro" id="IPR012902">
    <property type="entry name" value="N_methyl_site"/>
</dbReference>
<dbReference type="Pfam" id="PF07963">
    <property type="entry name" value="N_methyl"/>
    <property type="match status" value="1"/>
</dbReference>
<proteinExistence type="predicted"/>
<evidence type="ECO:0000256" key="5">
    <source>
        <dbReference type="SAM" id="Phobius"/>
    </source>
</evidence>
<dbReference type="PROSITE" id="PS00409">
    <property type="entry name" value="PROKAR_NTER_METHYL"/>
    <property type="match status" value="1"/>
</dbReference>
<dbReference type="NCBIfam" id="TIGR02532">
    <property type="entry name" value="IV_pilin_GFxxxE"/>
    <property type="match status" value="1"/>
</dbReference>
<protein>
    <submittedName>
        <fullName evidence="6">Type II secretion system protein</fullName>
    </submittedName>
</protein>
<dbReference type="GO" id="GO:0042597">
    <property type="term" value="C:periplasmic space"/>
    <property type="evidence" value="ECO:0007669"/>
    <property type="project" value="UniProtKB-SubCell"/>
</dbReference>
<dbReference type="AlphaFoldDB" id="A0AAU6Q4P8"/>
<keyword evidence="5" id="KW-0812">Transmembrane</keyword>
<dbReference type="RefSeq" id="WP_339096346.1">
    <property type="nucleotide sequence ID" value="NZ_CP149782.1"/>
</dbReference>
<gene>
    <name evidence="6" type="ORF">WDJ50_03360</name>
</gene>
<evidence type="ECO:0000256" key="1">
    <source>
        <dbReference type="ARBA" id="ARBA00004203"/>
    </source>
</evidence>
<name>A0AAU6Q4P8_9DEIO</name>
<keyword evidence="4" id="KW-0998">Cell outer membrane</keyword>
<evidence type="ECO:0000313" key="6">
    <source>
        <dbReference type="EMBL" id="WYF45172.1"/>
    </source>
</evidence>
<comment type="subcellular location">
    <subcellularLocation>
        <location evidence="1">Cell outer membrane</location>
        <topology evidence="1">Single-pass membrane protein</topology>
    </subcellularLocation>
    <subcellularLocation>
        <location evidence="2">Periplasm</location>
    </subcellularLocation>
</comment>
<feature type="transmembrane region" description="Helical" evidence="5">
    <location>
        <begin position="13"/>
        <end position="35"/>
    </location>
</feature>
<reference evidence="6" key="1">
    <citation type="submission" date="2024-03" db="EMBL/GenBank/DDBJ databases">
        <title>Deinococcus weizhi sp. nov., isolated from human skin.</title>
        <authorList>
            <person name="Wei Z."/>
            <person name="Tian F."/>
            <person name="Yang C."/>
            <person name="Xin L.T."/>
            <person name="Wen Z.J."/>
            <person name="Lan K.C."/>
            <person name="Yu L."/>
            <person name="Zhe W."/>
            <person name="Dan F.D."/>
            <person name="Jun W."/>
            <person name="Rui Z."/>
            <person name="Yong X.J."/>
            <person name="Ting Y."/>
            <person name="Wei X."/>
            <person name="Xu Z.G."/>
            <person name="Xin Z."/>
            <person name="Dong F.G."/>
            <person name="Ni X.M."/>
            <person name="Zheng M.G."/>
            <person name="Chun Y."/>
            <person name="Qian W.X."/>
        </authorList>
    </citation>
    <scope>NUCLEOTIDE SEQUENCE</scope>
    <source>
        <strain evidence="6">VB142</strain>
    </source>
</reference>
<dbReference type="Gene3D" id="3.30.700.10">
    <property type="entry name" value="Glycoprotein, Type 4 Pilin"/>
    <property type="match status" value="1"/>
</dbReference>
<organism evidence="6">
    <name type="scientific">Deinococcus sp. VB142</name>
    <dbReference type="NCBI Taxonomy" id="3112952"/>
    <lineage>
        <taxon>Bacteria</taxon>
        <taxon>Thermotogati</taxon>
        <taxon>Deinococcota</taxon>
        <taxon>Deinococci</taxon>
        <taxon>Deinococcales</taxon>
        <taxon>Deinococcaceae</taxon>
        <taxon>Deinococcus</taxon>
    </lineage>
</organism>
<accession>A0AAU6Q4P8</accession>
<sequence>MHPQDAGLTLVEILFALLILGILTAVLSTVFVSSLQSNAAADQRTRASQLMTAVSQQVAQNTIVVAPDQTRYLAYTPQSNTAFLADSNTITSCDTYLSVADNQGNFCVKVSNTETFNPNTSSGPLLSTAARLYTIQVNWSERGVTRNLATKTLK</sequence>
<evidence type="ECO:0000256" key="3">
    <source>
        <dbReference type="ARBA" id="ARBA00022764"/>
    </source>
</evidence>
<keyword evidence="3" id="KW-0574">Periplasm</keyword>
<dbReference type="GO" id="GO:0009279">
    <property type="term" value="C:cell outer membrane"/>
    <property type="evidence" value="ECO:0007669"/>
    <property type="project" value="UniProtKB-SubCell"/>
</dbReference>
<keyword evidence="5" id="KW-0472">Membrane</keyword>
<evidence type="ECO:0000256" key="4">
    <source>
        <dbReference type="ARBA" id="ARBA00023237"/>
    </source>
</evidence>
<dbReference type="InterPro" id="IPR045584">
    <property type="entry name" value="Pilin-like"/>
</dbReference>
<dbReference type="EMBL" id="CP149782">
    <property type="protein sequence ID" value="WYF45172.1"/>
    <property type="molecule type" value="Genomic_DNA"/>
</dbReference>
<evidence type="ECO:0000256" key="2">
    <source>
        <dbReference type="ARBA" id="ARBA00004418"/>
    </source>
</evidence>
<keyword evidence="5" id="KW-1133">Transmembrane helix</keyword>
<dbReference type="SUPFAM" id="SSF54523">
    <property type="entry name" value="Pili subunits"/>
    <property type="match status" value="1"/>
</dbReference>